<evidence type="ECO:0000313" key="1">
    <source>
        <dbReference type="EMBL" id="MBA2935921.1"/>
    </source>
</evidence>
<reference evidence="1 2" key="1">
    <citation type="submission" date="2020-07" db="EMBL/GenBank/DDBJ databases">
        <authorList>
            <person name="Sun Q."/>
        </authorList>
    </citation>
    <scope>NUCLEOTIDE SEQUENCE [LARGE SCALE GENOMIC DNA]</scope>
    <source>
        <strain evidence="1 2">CGMCC 1.13654</strain>
    </source>
</reference>
<name>A0A838L9H0_9SPHN</name>
<comment type="caution">
    <text evidence="1">The sequence shown here is derived from an EMBL/GenBank/DDBJ whole genome shotgun (WGS) entry which is preliminary data.</text>
</comment>
<evidence type="ECO:0008006" key="3">
    <source>
        <dbReference type="Google" id="ProtNLM"/>
    </source>
</evidence>
<dbReference type="AlphaFoldDB" id="A0A838L9H0"/>
<dbReference type="EMBL" id="JACEIB010000026">
    <property type="protein sequence ID" value="MBA2935921.1"/>
    <property type="molecule type" value="Genomic_DNA"/>
</dbReference>
<keyword evidence="2" id="KW-1185">Reference proteome</keyword>
<sequence>MYGKGALSIEATGKIAAHRSSGQTSVGIRANSQAANGGMKVTVDKGASVEGDTGGIIVQSAGGGGITINNAGSVSITNASAGRFAGRPGAIDAKLTGDGDINITSSGTVTDASLNHWVSMPCIPAPTAARRKTATSPST</sequence>
<dbReference type="Proteomes" id="UP000570166">
    <property type="component" value="Unassembled WGS sequence"/>
</dbReference>
<protein>
    <recommendedName>
        <fullName evidence="3">Autotransporter outer membrane beta-barrel domain-containing protein</fullName>
    </recommendedName>
</protein>
<proteinExistence type="predicted"/>
<gene>
    <name evidence="1" type="ORF">HZF05_17720</name>
</gene>
<organism evidence="1 2">
    <name type="scientific">Sphingomonas chungangi</name>
    <dbReference type="NCBI Taxonomy" id="2683589"/>
    <lineage>
        <taxon>Bacteria</taxon>
        <taxon>Pseudomonadati</taxon>
        <taxon>Pseudomonadota</taxon>
        <taxon>Alphaproteobacteria</taxon>
        <taxon>Sphingomonadales</taxon>
        <taxon>Sphingomonadaceae</taxon>
        <taxon>Sphingomonas</taxon>
    </lineage>
</organism>
<evidence type="ECO:0000313" key="2">
    <source>
        <dbReference type="Proteomes" id="UP000570166"/>
    </source>
</evidence>
<accession>A0A838L9H0</accession>